<gene>
    <name evidence="1" type="ordered locus">Amico_0952</name>
</gene>
<dbReference type="EMBL" id="CP001997">
    <property type="protein sequence ID" value="ADE57077.1"/>
    <property type="molecule type" value="Genomic_DNA"/>
</dbReference>
<accession>D5EEU5</accession>
<evidence type="ECO:0000313" key="2">
    <source>
        <dbReference type="Proteomes" id="UP000002366"/>
    </source>
</evidence>
<name>D5EEU5_AMICL</name>
<evidence type="ECO:0000313" key="1">
    <source>
        <dbReference type="EMBL" id="ADE57077.1"/>
    </source>
</evidence>
<proteinExistence type="predicted"/>
<dbReference type="AlphaFoldDB" id="D5EEU5"/>
<dbReference type="RefSeq" id="WP_013048340.1">
    <property type="nucleotide sequence ID" value="NC_014011.1"/>
</dbReference>
<reference evidence="1 2" key="1">
    <citation type="journal article" date="2010" name="Stand. Genomic Sci.">
        <title>Complete genome sequence of Aminobacterium colombiense type strain (ALA-1).</title>
        <authorList>
            <person name="Chertkov O."/>
            <person name="Sikorski J."/>
            <person name="Brambilla E."/>
            <person name="Lapidus A."/>
            <person name="Copeland A."/>
            <person name="Glavina Del Rio T."/>
            <person name="Nolan M."/>
            <person name="Lucas S."/>
            <person name="Tice H."/>
            <person name="Cheng J.F."/>
            <person name="Han C."/>
            <person name="Detter J.C."/>
            <person name="Bruce D."/>
            <person name="Tapia R."/>
            <person name="Goodwin L."/>
            <person name="Pitluck S."/>
            <person name="Liolios K."/>
            <person name="Ivanova N."/>
            <person name="Mavromatis K."/>
            <person name="Ovchinnikova G."/>
            <person name="Pati A."/>
            <person name="Chen A."/>
            <person name="Palaniappan K."/>
            <person name="Land M."/>
            <person name="Hauser L."/>
            <person name="Chang Y.J."/>
            <person name="Jeffries C.D."/>
            <person name="Spring S."/>
            <person name="Rohde M."/>
            <person name="Goker M."/>
            <person name="Bristow J."/>
            <person name="Eisen J.A."/>
            <person name="Markowitz V."/>
            <person name="Hugenholtz P."/>
            <person name="Kyrpides N.C."/>
            <person name="Klenk H.P."/>
        </authorList>
    </citation>
    <scope>NUCLEOTIDE SEQUENCE [LARGE SCALE GENOMIC DNA]</scope>
    <source>
        <strain evidence="2">DSM 12261 / ALA-1</strain>
    </source>
</reference>
<keyword evidence="2" id="KW-1185">Reference proteome</keyword>
<sequence>MMKGKSCGCSSTHSFKKGRPIFVTYKGKIRIIGQIYDNTFFRKCKSHQLLWKYGGSLGVDEPVIRQLKAQKVKFLCVEVTDQKKKYRISLEAFLLQAQTQPFYGVTRYHVPFSRWEDLGGPQRDKEAKREPRYEQGLLFQDSFWNRQGYELGRLT</sequence>
<dbReference type="Proteomes" id="UP000002366">
    <property type="component" value="Chromosome"/>
</dbReference>
<organism evidence="1 2">
    <name type="scientific">Aminobacterium colombiense (strain DSM 12261 / ALA-1)</name>
    <dbReference type="NCBI Taxonomy" id="572547"/>
    <lineage>
        <taxon>Bacteria</taxon>
        <taxon>Thermotogati</taxon>
        <taxon>Synergistota</taxon>
        <taxon>Synergistia</taxon>
        <taxon>Synergistales</taxon>
        <taxon>Aminobacteriaceae</taxon>
        <taxon>Aminobacterium</taxon>
    </lineage>
</organism>
<protein>
    <submittedName>
        <fullName evidence="1">Uncharacterized protein</fullName>
    </submittedName>
</protein>
<dbReference type="STRING" id="572547.Amico_0952"/>
<dbReference type="HOGENOM" id="CLU_1691832_0_0_0"/>
<dbReference type="KEGG" id="aco:Amico_0952"/>